<comment type="subcellular location">
    <subcellularLocation>
        <location evidence="1">Endoplasmic reticulum membrane</location>
        <topology evidence="1">Multi-pass membrane protein</topology>
    </subcellularLocation>
</comment>
<evidence type="ECO:0000256" key="7">
    <source>
        <dbReference type="ARBA" id="ARBA00022824"/>
    </source>
</evidence>
<dbReference type="GO" id="GO:0004376">
    <property type="term" value="F:GPI mannosyltransferase activity"/>
    <property type="evidence" value="ECO:0007669"/>
    <property type="project" value="InterPro"/>
</dbReference>
<feature type="transmembrane region" description="Helical" evidence="10">
    <location>
        <begin position="107"/>
        <end position="127"/>
    </location>
</feature>
<evidence type="ECO:0000313" key="12">
    <source>
        <dbReference type="Proteomes" id="UP000034687"/>
    </source>
</evidence>
<dbReference type="GO" id="GO:0006506">
    <property type="term" value="P:GPI anchor biosynthetic process"/>
    <property type="evidence" value="ECO:0007669"/>
    <property type="project" value="UniProtKB-UniPathway"/>
</dbReference>
<feature type="transmembrane region" description="Helical" evidence="10">
    <location>
        <begin position="357"/>
        <end position="377"/>
    </location>
</feature>
<feature type="transmembrane region" description="Helical" evidence="10">
    <location>
        <begin position="181"/>
        <end position="206"/>
    </location>
</feature>
<organism evidence="11 12">
    <name type="scientific">Candidatus Woesebacteria bacterium GW2011_GWB1_40_101</name>
    <dbReference type="NCBI Taxonomy" id="1618575"/>
    <lineage>
        <taxon>Bacteria</taxon>
        <taxon>Candidatus Woeseibacteriota</taxon>
    </lineage>
</organism>
<dbReference type="Pfam" id="PF04188">
    <property type="entry name" value="Mannosyl_trans2"/>
    <property type="match status" value="1"/>
</dbReference>
<dbReference type="EMBL" id="LBXW01000013">
    <property type="protein sequence ID" value="KKR39231.1"/>
    <property type="molecule type" value="Genomic_DNA"/>
</dbReference>
<feature type="transmembrane region" description="Helical" evidence="10">
    <location>
        <begin position="139"/>
        <end position="161"/>
    </location>
</feature>
<feature type="transmembrane region" description="Helical" evidence="10">
    <location>
        <begin position="218"/>
        <end position="235"/>
    </location>
</feature>
<keyword evidence="3" id="KW-0337">GPI-anchor biosynthesis</keyword>
<evidence type="ECO:0000256" key="9">
    <source>
        <dbReference type="ARBA" id="ARBA00023136"/>
    </source>
</evidence>
<evidence type="ECO:0000256" key="4">
    <source>
        <dbReference type="ARBA" id="ARBA00022676"/>
    </source>
</evidence>
<feature type="transmembrane region" description="Helical" evidence="10">
    <location>
        <begin position="313"/>
        <end position="337"/>
    </location>
</feature>
<comment type="caution">
    <text evidence="11">The sequence shown here is derived from an EMBL/GenBank/DDBJ whole genome shotgun (WGS) entry which is preliminary data.</text>
</comment>
<dbReference type="PANTHER" id="PTHR12468:SF2">
    <property type="entry name" value="GPI MANNOSYLTRANSFERASE 2"/>
    <property type="match status" value="1"/>
</dbReference>
<reference evidence="11 12" key="1">
    <citation type="journal article" date="2015" name="Nature">
        <title>rRNA introns, odd ribosomes, and small enigmatic genomes across a large radiation of phyla.</title>
        <authorList>
            <person name="Brown C.T."/>
            <person name="Hug L.A."/>
            <person name="Thomas B.C."/>
            <person name="Sharon I."/>
            <person name="Castelle C.J."/>
            <person name="Singh A."/>
            <person name="Wilkins M.J."/>
            <person name="Williams K.H."/>
            <person name="Banfield J.F."/>
        </authorList>
    </citation>
    <scope>NUCLEOTIDE SEQUENCE [LARGE SCALE GENOMIC DNA]</scope>
</reference>
<accession>A0A0G0QPF9</accession>
<evidence type="ECO:0000256" key="8">
    <source>
        <dbReference type="ARBA" id="ARBA00022989"/>
    </source>
</evidence>
<dbReference type="AlphaFoldDB" id="A0A0G0QPF9"/>
<evidence type="ECO:0000313" key="11">
    <source>
        <dbReference type="EMBL" id="KKR39231.1"/>
    </source>
</evidence>
<dbReference type="GO" id="GO:0000009">
    <property type="term" value="F:alpha-1,6-mannosyltransferase activity"/>
    <property type="evidence" value="ECO:0007669"/>
    <property type="project" value="InterPro"/>
</dbReference>
<evidence type="ECO:0000256" key="10">
    <source>
        <dbReference type="SAM" id="Phobius"/>
    </source>
</evidence>
<keyword evidence="8 10" id="KW-1133">Transmembrane helix</keyword>
<evidence type="ECO:0008006" key="13">
    <source>
        <dbReference type="Google" id="ProtNLM"/>
    </source>
</evidence>
<comment type="pathway">
    <text evidence="2">Glycolipid biosynthesis; glycosylphosphatidylinositol-anchor biosynthesis.</text>
</comment>
<keyword evidence="5" id="KW-0808">Transferase</keyword>
<dbReference type="Proteomes" id="UP000034687">
    <property type="component" value="Unassembled WGS sequence"/>
</dbReference>
<evidence type="ECO:0000256" key="2">
    <source>
        <dbReference type="ARBA" id="ARBA00004687"/>
    </source>
</evidence>
<name>A0A0G0QPF9_9BACT</name>
<keyword evidence="7" id="KW-0256">Endoplasmic reticulum</keyword>
<dbReference type="GO" id="GO:0016020">
    <property type="term" value="C:membrane"/>
    <property type="evidence" value="ECO:0007669"/>
    <property type="project" value="GOC"/>
</dbReference>
<dbReference type="InterPro" id="IPR007315">
    <property type="entry name" value="PIG-V/Gpi18"/>
</dbReference>
<keyword evidence="6 10" id="KW-0812">Transmembrane</keyword>
<protein>
    <recommendedName>
        <fullName evidence="13">Glycosyltransferase RgtA/B/C/D-like domain-containing protein</fullName>
    </recommendedName>
</protein>
<keyword evidence="4" id="KW-0328">Glycosyltransferase</keyword>
<proteinExistence type="predicted"/>
<evidence type="ECO:0000256" key="6">
    <source>
        <dbReference type="ARBA" id="ARBA00022692"/>
    </source>
</evidence>
<dbReference type="UniPathway" id="UPA00196"/>
<evidence type="ECO:0000256" key="1">
    <source>
        <dbReference type="ARBA" id="ARBA00004477"/>
    </source>
</evidence>
<feature type="transmembrane region" description="Helical" evidence="10">
    <location>
        <begin position="283"/>
        <end position="306"/>
    </location>
</feature>
<keyword evidence="9 10" id="KW-0472">Membrane</keyword>
<dbReference type="PANTHER" id="PTHR12468">
    <property type="entry name" value="GPI MANNOSYLTRANSFERASE 2"/>
    <property type="match status" value="1"/>
</dbReference>
<gene>
    <name evidence="11" type="ORF">UT72_C0013G0004</name>
</gene>
<dbReference type="GO" id="GO:0031501">
    <property type="term" value="C:mannosyltransferase complex"/>
    <property type="evidence" value="ECO:0007669"/>
    <property type="project" value="TreeGrafter"/>
</dbReference>
<sequence>MFKKIALSFVGWRVALFIFAFLSIYLLPAFGARFPYADRVLEITHLPYWIWGWGNFDGVHYLRIAQDGYLAQYSQAFFPFYPLLVRIFSFIFPKIPNLDTNIFTDPSYFYSGLILSNIFFLASLFVFYKLLEIDFKKSVAVWSIIFLLAFPTSFYFSAVYTESLFLFLTVLSIYLIRKGKFFGAAILISLASATRIFGLLLIPLYLIEVLKSKKYTNLIWLIFAPLGTILYMYFLKVQFNNAFYFLTSQPIFGAQRTSGQIVLLPQVIFRYIKIFLTTNPYSLAFFNAVLEFLFTLVPLTVLLFFYKKMRFSYWLFSLLILILPSLTGTFSSMPRYALMGFLLIPYIVSELKNKIPILIAFSLLAFILVTLFIRGYWVA</sequence>
<evidence type="ECO:0000256" key="3">
    <source>
        <dbReference type="ARBA" id="ARBA00022502"/>
    </source>
</evidence>
<evidence type="ECO:0000256" key="5">
    <source>
        <dbReference type="ARBA" id="ARBA00022679"/>
    </source>
</evidence>